<reference evidence="2 3" key="1">
    <citation type="submission" date="2015-04" db="EMBL/GenBank/DDBJ databases">
        <title>Lasius niger genome sequencing.</title>
        <authorList>
            <person name="Konorov E.A."/>
            <person name="Nikitin M.A."/>
            <person name="Kirill M.V."/>
            <person name="Chang P."/>
        </authorList>
    </citation>
    <scope>NUCLEOTIDE SEQUENCE [LARGE SCALE GENOMIC DNA]</scope>
    <source>
        <tissue evidence="2">Whole</tissue>
    </source>
</reference>
<dbReference type="PaxDb" id="67767-A0A0J7NZ20"/>
<evidence type="ECO:0000256" key="1">
    <source>
        <dbReference type="SAM" id="MobiDB-lite"/>
    </source>
</evidence>
<dbReference type="OrthoDB" id="6234674at2759"/>
<dbReference type="AlphaFoldDB" id="A0A0J7NZ20"/>
<sequence>MGAGGLRSLRHDSYHATEENAACDDHEDRRTDHEAILASGQPTCTGCRPYRRQENEEVEKKETLKRRMPESNGIGAVYRKLRLCLGLFEHASRDDDAEEDYEGKRHRLRWCRRDFRRIVEVATRALLLGIALLVTPGLCQQDAVHITAILGESVVFNCHVEFPGEHPVPYVLQWEKKVGDTVRYRTISPLLSISVS</sequence>
<dbReference type="Proteomes" id="UP000036403">
    <property type="component" value="Unassembled WGS sequence"/>
</dbReference>
<feature type="region of interest" description="Disordered" evidence="1">
    <location>
        <begin position="1"/>
        <end position="21"/>
    </location>
</feature>
<comment type="caution">
    <text evidence="2">The sequence shown here is derived from an EMBL/GenBank/DDBJ whole genome shotgun (WGS) entry which is preliminary data.</text>
</comment>
<organism evidence="2 3">
    <name type="scientific">Lasius niger</name>
    <name type="common">Black garden ant</name>
    <dbReference type="NCBI Taxonomy" id="67767"/>
    <lineage>
        <taxon>Eukaryota</taxon>
        <taxon>Metazoa</taxon>
        <taxon>Ecdysozoa</taxon>
        <taxon>Arthropoda</taxon>
        <taxon>Hexapoda</taxon>
        <taxon>Insecta</taxon>
        <taxon>Pterygota</taxon>
        <taxon>Neoptera</taxon>
        <taxon>Endopterygota</taxon>
        <taxon>Hymenoptera</taxon>
        <taxon>Apocrita</taxon>
        <taxon>Aculeata</taxon>
        <taxon>Formicoidea</taxon>
        <taxon>Formicidae</taxon>
        <taxon>Formicinae</taxon>
        <taxon>Lasius</taxon>
        <taxon>Lasius</taxon>
    </lineage>
</organism>
<feature type="compositionally biased region" description="Basic and acidic residues" evidence="1">
    <location>
        <begin position="9"/>
        <end position="21"/>
    </location>
</feature>
<dbReference type="EMBL" id="LBMM01000737">
    <property type="protein sequence ID" value="KMQ97605.1"/>
    <property type="molecule type" value="Genomic_DNA"/>
</dbReference>
<evidence type="ECO:0000313" key="3">
    <source>
        <dbReference type="Proteomes" id="UP000036403"/>
    </source>
</evidence>
<keyword evidence="3" id="KW-1185">Reference proteome</keyword>
<gene>
    <name evidence="2" type="ORF">RF55_2056</name>
</gene>
<proteinExistence type="predicted"/>
<evidence type="ECO:0000313" key="2">
    <source>
        <dbReference type="EMBL" id="KMQ97605.1"/>
    </source>
</evidence>
<accession>A0A0J7NZ20</accession>
<dbReference type="STRING" id="67767.A0A0J7NZ20"/>
<name>A0A0J7NZ20_LASNI</name>
<protein>
    <submittedName>
        <fullName evidence="2">Protein turtle</fullName>
    </submittedName>
</protein>